<evidence type="ECO:0000313" key="1">
    <source>
        <dbReference type="EMBL" id="EGY19438.1"/>
    </source>
</evidence>
<dbReference type="eggNOG" id="ENOG502T573">
    <property type="taxonomic scope" value="Eukaryota"/>
</dbReference>
<dbReference type="KEGG" id="vda:VDAG_09640"/>
<dbReference type="InParanoid" id="G2XHZ0"/>
<dbReference type="GeneID" id="20711103"/>
<dbReference type="AlphaFoldDB" id="G2XHZ0"/>
<evidence type="ECO:0000313" key="2">
    <source>
        <dbReference type="Proteomes" id="UP000001611"/>
    </source>
</evidence>
<dbReference type="HOGENOM" id="CLU_811834_0_0_1"/>
<gene>
    <name evidence="1" type="ORF">VDAG_09640</name>
</gene>
<dbReference type="OrthoDB" id="4841569at2759"/>
<dbReference type="EMBL" id="DS572722">
    <property type="protein sequence ID" value="EGY19438.1"/>
    <property type="molecule type" value="Genomic_DNA"/>
</dbReference>
<accession>G2XHZ0</accession>
<protein>
    <submittedName>
        <fullName evidence="1">Uncharacterized protein</fullName>
    </submittedName>
</protein>
<dbReference type="RefSeq" id="XP_009656896.1">
    <property type="nucleotide sequence ID" value="XM_009658601.1"/>
</dbReference>
<proteinExistence type="predicted"/>
<dbReference type="Proteomes" id="UP000001611">
    <property type="component" value="Chromosome 7"/>
</dbReference>
<name>G2XHZ0_VERDV</name>
<organism evidence="1 2">
    <name type="scientific">Verticillium dahliae (strain VdLs.17 / ATCC MYA-4575 / FGSC 10137)</name>
    <name type="common">Verticillium wilt</name>
    <dbReference type="NCBI Taxonomy" id="498257"/>
    <lineage>
        <taxon>Eukaryota</taxon>
        <taxon>Fungi</taxon>
        <taxon>Dikarya</taxon>
        <taxon>Ascomycota</taxon>
        <taxon>Pezizomycotina</taxon>
        <taxon>Sordariomycetes</taxon>
        <taxon>Hypocreomycetidae</taxon>
        <taxon>Glomerellales</taxon>
        <taxon>Plectosphaerellaceae</taxon>
        <taxon>Verticillium</taxon>
    </lineage>
</organism>
<keyword evidence="2" id="KW-1185">Reference proteome</keyword>
<reference evidence="1 2" key="1">
    <citation type="submission" date="2008-03" db="EMBL/GenBank/DDBJ databases">
        <title>The Genome Sequence of Verticillium dahliae VdLs.17.</title>
        <authorList>
            <consortium name="The Broad Institute Genome Sequencing Platform"/>
            <person name="Ma L.-J.J."/>
            <person name="Klosterman S.J."/>
            <person name="Subbarao K."/>
            <person name="Dobinson K."/>
            <person name="Veronese P."/>
            <person name="Kang S."/>
            <person name="Gold S.E."/>
            <person name="Young S."/>
            <person name="Jaffe D."/>
            <person name="Gnerre S."/>
            <person name="Berlin A."/>
            <person name="Heiman D."/>
            <person name="Hepburn T."/>
            <person name="Sykes S."/>
            <person name="Alvarado L."/>
            <person name="Kodira C.D."/>
            <person name="Lander E."/>
            <person name="Galagan J."/>
            <person name="Nusbaum C."/>
            <person name="Birren B."/>
        </authorList>
    </citation>
    <scope>NUCLEOTIDE SEQUENCE [LARGE SCALE GENOMIC DNA]</scope>
    <source>
        <strain evidence="2">VdLs.17 / ATCC MYA-4575 / FGSC 10137</strain>
    </source>
</reference>
<sequence>MQNTPDATMPEENNRTLFLVRKKRNSKHDVPCSLDCLLYPRGKPKRAPKTLFGRLLALLSVDLQTRPSSGAGERWVHRGGAGYQPGRHWGCPRPNMFFEDLGEVAAVPVPADGEMVHEYRGAFEEVLEMCPVCLDVVVSDMLLLRVRTDTPILRRPTLGLLYDDYYKCLASYCARKSEVQEPTRRALRYRGKVRLPDAEPRGIKFEIVDGCRSPVCHAQGSAVTYWPTQLLTDLKRYDSTERRWSWRKVFVHPRLANHASCRVSIYLHVLRTFHSTIPAGHNLWSTVTKELPGEAGQSTQAGYTAVRRPVLSHGTGGISWPWDHENVCNGYGGPSFYRRARI</sequence>